<gene>
    <name evidence="10" type="ORF">SAMN02745132_04276</name>
</gene>
<protein>
    <submittedName>
        <fullName evidence="10">Peptide/nickel transport system permease protein</fullName>
    </submittedName>
</protein>
<dbReference type="SUPFAM" id="SSF161098">
    <property type="entry name" value="MetI-like"/>
    <property type="match status" value="1"/>
</dbReference>
<feature type="domain" description="ABC transmembrane type-1" evidence="9">
    <location>
        <begin position="95"/>
        <end position="306"/>
    </location>
</feature>
<dbReference type="Proteomes" id="UP000190162">
    <property type="component" value="Unassembled WGS sequence"/>
</dbReference>
<feature type="transmembrane region" description="Helical" evidence="8">
    <location>
        <begin position="179"/>
        <end position="201"/>
    </location>
</feature>
<feature type="transmembrane region" description="Helical" evidence="8">
    <location>
        <begin position="281"/>
        <end position="302"/>
    </location>
</feature>
<evidence type="ECO:0000256" key="8">
    <source>
        <dbReference type="RuleBase" id="RU363032"/>
    </source>
</evidence>
<evidence type="ECO:0000256" key="7">
    <source>
        <dbReference type="ARBA" id="ARBA00024202"/>
    </source>
</evidence>
<keyword evidence="2 8" id="KW-0813">Transport</keyword>
<evidence type="ECO:0000256" key="2">
    <source>
        <dbReference type="ARBA" id="ARBA00022448"/>
    </source>
</evidence>
<dbReference type="PANTHER" id="PTHR43163">
    <property type="entry name" value="DIPEPTIDE TRANSPORT SYSTEM PERMEASE PROTEIN DPPB-RELATED"/>
    <property type="match status" value="1"/>
</dbReference>
<evidence type="ECO:0000256" key="4">
    <source>
        <dbReference type="ARBA" id="ARBA00022692"/>
    </source>
</evidence>
<feature type="transmembrane region" description="Helical" evidence="8">
    <location>
        <begin position="12"/>
        <end position="30"/>
    </location>
</feature>
<proteinExistence type="inferred from homology"/>
<evidence type="ECO:0000313" key="11">
    <source>
        <dbReference type="Proteomes" id="UP000190162"/>
    </source>
</evidence>
<keyword evidence="4 8" id="KW-0812">Transmembrane</keyword>
<comment type="similarity">
    <text evidence="7">Belongs to the binding-protein-dependent transport system permease family. OppBC subfamily.</text>
</comment>
<dbReference type="Gene3D" id="1.10.3720.10">
    <property type="entry name" value="MetI-like"/>
    <property type="match status" value="1"/>
</dbReference>
<evidence type="ECO:0000256" key="6">
    <source>
        <dbReference type="ARBA" id="ARBA00023136"/>
    </source>
</evidence>
<evidence type="ECO:0000256" key="3">
    <source>
        <dbReference type="ARBA" id="ARBA00022475"/>
    </source>
</evidence>
<keyword evidence="3" id="KW-1003">Cell membrane</keyword>
<evidence type="ECO:0000256" key="1">
    <source>
        <dbReference type="ARBA" id="ARBA00004651"/>
    </source>
</evidence>
<dbReference type="EMBL" id="FUXU01000099">
    <property type="protein sequence ID" value="SKA68240.1"/>
    <property type="molecule type" value="Genomic_DNA"/>
</dbReference>
<evidence type="ECO:0000259" key="9">
    <source>
        <dbReference type="PROSITE" id="PS50928"/>
    </source>
</evidence>
<keyword evidence="6 8" id="KW-0472">Membrane</keyword>
<dbReference type="PROSITE" id="PS50928">
    <property type="entry name" value="ABC_TM1"/>
    <property type="match status" value="1"/>
</dbReference>
<comment type="subcellular location">
    <subcellularLocation>
        <location evidence="1 8">Cell membrane</location>
        <topology evidence="1 8">Multi-pass membrane protein</topology>
    </subcellularLocation>
</comment>
<dbReference type="Pfam" id="PF00528">
    <property type="entry name" value="BPD_transp_1"/>
    <property type="match status" value="1"/>
</dbReference>
<dbReference type="RefSeq" id="WP_078754372.1">
    <property type="nucleotide sequence ID" value="NZ_FUXU01000099.1"/>
</dbReference>
<dbReference type="InterPro" id="IPR000515">
    <property type="entry name" value="MetI-like"/>
</dbReference>
<name>A0A1T4VTC4_9GAMM</name>
<evidence type="ECO:0000313" key="10">
    <source>
        <dbReference type="EMBL" id="SKA68240.1"/>
    </source>
</evidence>
<dbReference type="GO" id="GO:0071916">
    <property type="term" value="F:dipeptide transmembrane transporter activity"/>
    <property type="evidence" value="ECO:0007669"/>
    <property type="project" value="TreeGrafter"/>
</dbReference>
<dbReference type="OrthoDB" id="9805855at2"/>
<keyword evidence="11" id="KW-1185">Reference proteome</keyword>
<dbReference type="GO" id="GO:0005886">
    <property type="term" value="C:plasma membrane"/>
    <property type="evidence" value="ECO:0007669"/>
    <property type="project" value="UniProtKB-SubCell"/>
</dbReference>
<dbReference type="InterPro" id="IPR045621">
    <property type="entry name" value="BPD_transp_1_N"/>
</dbReference>
<feature type="transmembrane region" description="Helical" evidence="8">
    <location>
        <begin position="236"/>
        <end position="261"/>
    </location>
</feature>
<dbReference type="PANTHER" id="PTHR43163:SF6">
    <property type="entry name" value="DIPEPTIDE TRANSPORT SYSTEM PERMEASE PROTEIN DPPB-RELATED"/>
    <property type="match status" value="1"/>
</dbReference>
<keyword evidence="5 8" id="KW-1133">Transmembrane helix</keyword>
<dbReference type="CDD" id="cd06261">
    <property type="entry name" value="TM_PBP2"/>
    <property type="match status" value="1"/>
</dbReference>
<dbReference type="Pfam" id="PF19300">
    <property type="entry name" value="BPD_transp_1_N"/>
    <property type="match status" value="1"/>
</dbReference>
<sequence>MANYFFRRLLSAIPVLLGITVIVFFIMSMIPGDPATAILGAYATPDNVAKINKDLGLDQPLVSQYFIWLSNMLQGDFGRSYSLNRPVIDEILERFNATLILAGVSFVLCAALGIVAGVVSAARQFSLADKGITLVVLLGISIPSFFLGMMMILLFAINLRWLPVSGMYAIYGGGDLPDLLMHLVMPAVALASVATGVIARLSRSAMLEVLRQDYIRTARAKGVHERQVIWKHALKAAMVSIIPVLGIQAGFVLSGAVYIEMVFQWPGVGKMLVEAIFKRDILLVQGGVVFVAACYVLFNIAVDMLQSWLDPRIKA</sequence>
<organism evidence="10 11">
    <name type="scientific">Enterovibrio nigricans DSM 22720</name>
    <dbReference type="NCBI Taxonomy" id="1121868"/>
    <lineage>
        <taxon>Bacteria</taxon>
        <taxon>Pseudomonadati</taxon>
        <taxon>Pseudomonadota</taxon>
        <taxon>Gammaproteobacteria</taxon>
        <taxon>Vibrionales</taxon>
        <taxon>Vibrionaceae</taxon>
        <taxon>Enterovibrio</taxon>
    </lineage>
</organism>
<feature type="transmembrane region" description="Helical" evidence="8">
    <location>
        <begin position="99"/>
        <end position="122"/>
    </location>
</feature>
<dbReference type="InterPro" id="IPR035906">
    <property type="entry name" value="MetI-like_sf"/>
</dbReference>
<dbReference type="AlphaFoldDB" id="A0A1T4VTC4"/>
<evidence type="ECO:0000256" key="5">
    <source>
        <dbReference type="ARBA" id="ARBA00022989"/>
    </source>
</evidence>
<reference evidence="11" key="1">
    <citation type="submission" date="2017-02" db="EMBL/GenBank/DDBJ databases">
        <authorList>
            <person name="Varghese N."/>
            <person name="Submissions S."/>
        </authorList>
    </citation>
    <scope>NUCLEOTIDE SEQUENCE [LARGE SCALE GENOMIC DNA]</scope>
    <source>
        <strain evidence="11">DSM 22720</strain>
    </source>
</reference>
<feature type="transmembrane region" description="Helical" evidence="8">
    <location>
        <begin position="134"/>
        <end position="159"/>
    </location>
</feature>
<accession>A0A1T4VTC4</accession>